<proteinExistence type="predicted"/>
<organism evidence="1 2">
    <name type="scientific">Evansella tamaricis</name>
    <dbReference type="NCBI Taxonomy" id="2069301"/>
    <lineage>
        <taxon>Bacteria</taxon>
        <taxon>Bacillati</taxon>
        <taxon>Bacillota</taxon>
        <taxon>Bacilli</taxon>
        <taxon>Bacillales</taxon>
        <taxon>Bacillaceae</taxon>
        <taxon>Evansella</taxon>
    </lineage>
</organism>
<evidence type="ECO:0008006" key="3">
    <source>
        <dbReference type="Google" id="ProtNLM"/>
    </source>
</evidence>
<reference evidence="1 2" key="1">
    <citation type="submission" date="2021-06" db="EMBL/GenBank/DDBJ databases">
        <title>Bacillus sp. RD4P76, an endophyte from a halophyte.</title>
        <authorList>
            <person name="Sun J.-Q."/>
        </authorList>
    </citation>
    <scope>NUCLEOTIDE SEQUENCE [LARGE SCALE GENOMIC DNA]</scope>
    <source>
        <strain evidence="1 2">CGMCC 1.15917</strain>
    </source>
</reference>
<dbReference type="EMBL" id="JAHQCS010000163">
    <property type="protein sequence ID" value="MBU9714128.1"/>
    <property type="molecule type" value="Genomic_DNA"/>
</dbReference>
<evidence type="ECO:0000313" key="2">
    <source>
        <dbReference type="Proteomes" id="UP000784880"/>
    </source>
</evidence>
<keyword evidence="2" id="KW-1185">Reference proteome</keyword>
<dbReference type="RefSeq" id="WP_217068464.1">
    <property type="nucleotide sequence ID" value="NZ_JAHQCS010000163.1"/>
</dbReference>
<gene>
    <name evidence="1" type="ORF">KS419_20540</name>
</gene>
<accession>A0ABS6JP97</accession>
<name>A0ABS6JP97_9BACI</name>
<dbReference type="Proteomes" id="UP000784880">
    <property type="component" value="Unassembled WGS sequence"/>
</dbReference>
<sequence length="131" mass="15393">MDQPYFLAVCRDRPEDPHGFWYTVYFVNNTEDYIERLSYETGGFATFDDEVVQTSIHKRDLGKVPAFSFVEVEKDDEGAFDFTIAFTFSLELENGMRKSQDFMINKYLRGGTKPFERMPVLNKFGYTFRSK</sequence>
<protein>
    <recommendedName>
        <fullName evidence="3">Cytosolic protein</fullName>
    </recommendedName>
</protein>
<comment type="caution">
    <text evidence="1">The sequence shown here is derived from an EMBL/GenBank/DDBJ whole genome shotgun (WGS) entry which is preliminary data.</text>
</comment>
<evidence type="ECO:0000313" key="1">
    <source>
        <dbReference type="EMBL" id="MBU9714128.1"/>
    </source>
</evidence>